<organism evidence="2 3">
    <name type="scientific">Mangrovibacter phragmitis</name>
    <dbReference type="NCBI Taxonomy" id="1691903"/>
    <lineage>
        <taxon>Bacteria</taxon>
        <taxon>Pseudomonadati</taxon>
        <taxon>Pseudomonadota</taxon>
        <taxon>Gammaproteobacteria</taxon>
        <taxon>Enterobacterales</taxon>
        <taxon>Enterobacteriaceae</taxon>
        <taxon>Mangrovibacter</taxon>
    </lineage>
</organism>
<evidence type="ECO:0000313" key="2">
    <source>
        <dbReference type="EMBL" id="OAT75976.1"/>
    </source>
</evidence>
<feature type="compositionally biased region" description="Low complexity" evidence="1">
    <location>
        <begin position="76"/>
        <end position="95"/>
    </location>
</feature>
<keyword evidence="3" id="KW-1185">Reference proteome</keyword>
<sequence length="214" mass="24251">MVIVELNEFDLEEAISDSEYFTASEDEYFSADECNPVYFSHANPEYLNPFNSQRPVQSNLGCSRPSGAGASGARYSVQSGSGYSTPSSSGYSRKSGSGYSSFRAKAGRSKAPGDTGWTFDESAPREKYKFRRHIPVEPATMRNYYMWRRLILAGQHPRNAADMIGSQFRYKQVKQKKDIQLFSIRLSHEHRVFFIIKEQERIVKVLNIGGHSFS</sequence>
<proteinExistence type="predicted"/>
<accession>A0A1B7L0Y6</accession>
<dbReference type="RefSeq" id="WP_064599177.1">
    <property type="nucleotide sequence ID" value="NZ_JBDJAE010000004.1"/>
</dbReference>
<evidence type="ECO:0000313" key="3">
    <source>
        <dbReference type="Proteomes" id="UP000078225"/>
    </source>
</evidence>
<dbReference type="EMBL" id="LYRP01000033">
    <property type="protein sequence ID" value="OAT75976.1"/>
    <property type="molecule type" value="Genomic_DNA"/>
</dbReference>
<comment type="caution">
    <text evidence="2">The sequence shown here is derived from an EMBL/GenBank/DDBJ whole genome shotgun (WGS) entry which is preliminary data.</text>
</comment>
<gene>
    <name evidence="2" type="ORF">A9B99_10975</name>
</gene>
<dbReference type="OrthoDB" id="6630555at2"/>
<protein>
    <submittedName>
        <fullName evidence="2">Uncharacterized protein</fullName>
    </submittedName>
</protein>
<evidence type="ECO:0000256" key="1">
    <source>
        <dbReference type="SAM" id="MobiDB-lite"/>
    </source>
</evidence>
<dbReference type="Proteomes" id="UP000078225">
    <property type="component" value="Unassembled WGS sequence"/>
</dbReference>
<name>A0A1B7L0Y6_9ENTR</name>
<dbReference type="AlphaFoldDB" id="A0A1B7L0Y6"/>
<feature type="region of interest" description="Disordered" evidence="1">
    <location>
        <begin position="71"/>
        <end position="95"/>
    </location>
</feature>
<reference evidence="3" key="1">
    <citation type="submission" date="2016-05" db="EMBL/GenBank/DDBJ databases">
        <authorList>
            <person name="Behera P."/>
            <person name="Vaishampayan P."/>
            <person name="Singh N."/>
            <person name="Raina V."/>
            <person name="Suar M."/>
            <person name="Pattnaik A."/>
            <person name="Rastogi G."/>
        </authorList>
    </citation>
    <scope>NUCLEOTIDE SEQUENCE [LARGE SCALE GENOMIC DNA]</scope>
    <source>
        <strain evidence="3">MP23</strain>
    </source>
</reference>